<dbReference type="GO" id="GO:0016787">
    <property type="term" value="F:hydrolase activity"/>
    <property type="evidence" value="ECO:0007669"/>
    <property type="project" value="UniProtKB-KW"/>
</dbReference>
<gene>
    <name evidence="4" type="ORF">EPI10_022007</name>
</gene>
<dbReference type="EMBL" id="SMMG02000003">
    <property type="protein sequence ID" value="KAA3481657.1"/>
    <property type="molecule type" value="Genomic_DNA"/>
</dbReference>
<dbReference type="AlphaFoldDB" id="A0A5B6WKS3"/>
<dbReference type="InterPro" id="IPR057670">
    <property type="entry name" value="SH3_retrovirus"/>
</dbReference>
<name>A0A5B6WKS3_9ROSI</name>
<keyword evidence="1" id="KW-0479">Metal-binding</keyword>
<dbReference type="GO" id="GO:0015074">
    <property type="term" value="P:DNA integration"/>
    <property type="evidence" value="ECO:0007669"/>
    <property type="project" value="InterPro"/>
</dbReference>
<dbReference type="Proteomes" id="UP000325315">
    <property type="component" value="Unassembled WGS sequence"/>
</dbReference>
<evidence type="ECO:0000256" key="2">
    <source>
        <dbReference type="ARBA" id="ARBA00022801"/>
    </source>
</evidence>
<dbReference type="Pfam" id="PF07727">
    <property type="entry name" value="RVT_2"/>
    <property type="match status" value="1"/>
</dbReference>
<dbReference type="InterPro" id="IPR001584">
    <property type="entry name" value="Integrase_cat-core"/>
</dbReference>
<keyword evidence="2" id="KW-0378">Hydrolase</keyword>
<dbReference type="OrthoDB" id="413361at2759"/>
<dbReference type="PANTHER" id="PTHR42648">
    <property type="entry name" value="TRANSPOSASE, PUTATIVE-RELATED"/>
    <property type="match status" value="1"/>
</dbReference>
<sequence length="276" mass="31820">MREASLVEETINVEKQNGIYEVCQLGKQVRLPFLVNKAWRAQEKLQLVHYDVENQTSCKLKKVRSDNGIKYTSDKFQNYCKVVGIHHQLTNIYTQQQNRVCERKNKIVMGMLGNVIGYSNNRNGYRAYDPSSKKILANRDVVFDEVRTWNWDATEAKQRMDELGSQNHYDDGELGSQSGDEISNTKYNDTPVRGMRLIGEIYQQADVALLKPLNNLKARLVVKGFNQQCGIDYWETFTPVVRLDMIRLLFALAAQMGCKIHQLDVKLAFLNGYLQE</sequence>
<dbReference type="GO" id="GO:0046872">
    <property type="term" value="F:metal ion binding"/>
    <property type="evidence" value="ECO:0007669"/>
    <property type="project" value="UniProtKB-KW"/>
</dbReference>
<dbReference type="GO" id="GO:0003676">
    <property type="term" value="F:nucleic acid binding"/>
    <property type="evidence" value="ECO:0007669"/>
    <property type="project" value="InterPro"/>
</dbReference>
<dbReference type="Gene3D" id="3.30.420.10">
    <property type="entry name" value="Ribonuclease H-like superfamily/Ribonuclease H"/>
    <property type="match status" value="1"/>
</dbReference>
<dbReference type="InterPro" id="IPR039537">
    <property type="entry name" value="Retrotran_Ty1/copia-like"/>
</dbReference>
<protein>
    <submittedName>
        <fullName evidence="4">Integrase, catalytic core</fullName>
    </submittedName>
</protein>
<organism evidence="4 5">
    <name type="scientific">Gossypium australe</name>
    <dbReference type="NCBI Taxonomy" id="47621"/>
    <lineage>
        <taxon>Eukaryota</taxon>
        <taxon>Viridiplantae</taxon>
        <taxon>Streptophyta</taxon>
        <taxon>Embryophyta</taxon>
        <taxon>Tracheophyta</taxon>
        <taxon>Spermatophyta</taxon>
        <taxon>Magnoliopsida</taxon>
        <taxon>eudicotyledons</taxon>
        <taxon>Gunneridae</taxon>
        <taxon>Pentapetalae</taxon>
        <taxon>rosids</taxon>
        <taxon>malvids</taxon>
        <taxon>Malvales</taxon>
        <taxon>Malvaceae</taxon>
        <taxon>Malvoideae</taxon>
        <taxon>Gossypium</taxon>
    </lineage>
</organism>
<dbReference type="Pfam" id="PF25597">
    <property type="entry name" value="SH3_retrovirus"/>
    <property type="match status" value="1"/>
</dbReference>
<dbReference type="InterPro" id="IPR012337">
    <property type="entry name" value="RNaseH-like_sf"/>
</dbReference>
<evidence type="ECO:0000313" key="4">
    <source>
        <dbReference type="EMBL" id="KAA3481657.1"/>
    </source>
</evidence>
<accession>A0A5B6WKS3</accession>
<evidence type="ECO:0000313" key="5">
    <source>
        <dbReference type="Proteomes" id="UP000325315"/>
    </source>
</evidence>
<dbReference type="InterPro" id="IPR036397">
    <property type="entry name" value="RNaseH_sf"/>
</dbReference>
<dbReference type="PROSITE" id="PS50994">
    <property type="entry name" value="INTEGRASE"/>
    <property type="match status" value="1"/>
</dbReference>
<evidence type="ECO:0000259" key="3">
    <source>
        <dbReference type="PROSITE" id="PS50994"/>
    </source>
</evidence>
<evidence type="ECO:0000256" key="1">
    <source>
        <dbReference type="ARBA" id="ARBA00022723"/>
    </source>
</evidence>
<dbReference type="InterPro" id="IPR013103">
    <property type="entry name" value="RVT_2"/>
</dbReference>
<keyword evidence="5" id="KW-1185">Reference proteome</keyword>
<reference evidence="5" key="1">
    <citation type="journal article" date="2019" name="Plant Biotechnol. J.">
        <title>Genome sequencing of the Australian wild diploid species Gossypium australe highlights disease resistance and delayed gland morphogenesis.</title>
        <authorList>
            <person name="Cai Y."/>
            <person name="Cai X."/>
            <person name="Wang Q."/>
            <person name="Wang P."/>
            <person name="Zhang Y."/>
            <person name="Cai C."/>
            <person name="Xu Y."/>
            <person name="Wang K."/>
            <person name="Zhou Z."/>
            <person name="Wang C."/>
            <person name="Geng S."/>
            <person name="Li B."/>
            <person name="Dong Q."/>
            <person name="Hou Y."/>
            <person name="Wang H."/>
            <person name="Ai P."/>
            <person name="Liu Z."/>
            <person name="Yi F."/>
            <person name="Sun M."/>
            <person name="An G."/>
            <person name="Cheng J."/>
            <person name="Zhang Y."/>
            <person name="Shi Q."/>
            <person name="Xie Y."/>
            <person name="Shi X."/>
            <person name="Chang Y."/>
            <person name="Huang F."/>
            <person name="Chen Y."/>
            <person name="Hong S."/>
            <person name="Mi L."/>
            <person name="Sun Q."/>
            <person name="Zhang L."/>
            <person name="Zhou B."/>
            <person name="Peng R."/>
            <person name="Zhang X."/>
            <person name="Liu F."/>
        </authorList>
    </citation>
    <scope>NUCLEOTIDE SEQUENCE [LARGE SCALE GENOMIC DNA]</scope>
    <source>
        <strain evidence="5">cv. PA1801</strain>
    </source>
</reference>
<proteinExistence type="predicted"/>
<comment type="caution">
    <text evidence="4">The sequence shown here is derived from an EMBL/GenBank/DDBJ whole genome shotgun (WGS) entry which is preliminary data.</text>
</comment>
<feature type="domain" description="Integrase catalytic" evidence="3">
    <location>
        <begin position="61"/>
        <end position="112"/>
    </location>
</feature>
<dbReference type="PANTHER" id="PTHR42648:SF18">
    <property type="entry name" value="RETROTRANSPOSON, UNCLASSIFIED-LIKE PROTEIN"/>
    <property type="match status" value="1"/>
</dbReference>
<dbReference type="SUPFAM" id="SSF53098">
    <property type="entry name" value="Ribonuclease H-like"/>
    <property type="match status" value="1"/>
</dbReference>